<evidence type="ECO:0000313" key="2">
    <source>
        <dbReference type="EMBL" id="GAA1388474.1"/>
    </source>
</evidence>
<comment type="caution">
    <text evidence="2">The sequence shown here is derived from an EMBL/GenBank/DDBJ whole genome shotgun (WGS) entry which is preliminary data.</text>
</comment>
<organism evidence="2 3">
    <name type="scientific">Pseudonocardia kongjuensis</name>
    <dbReference type="NCBI Taxonomy" id="102227"/>
    <lineage>
        <taxon>Bacteria</taxon>
        <taxon>Bacillati</taxon>
        <taxon>Actinomycetota</taxon>
        <taxon>Actinomycetes</taxon>
        <taxon>Pseudonocardiales</taxon>
        <taxon>Pseudonocardiaceae</taxon>
        <taxon>Pseudonocardia</taxon>
    </lineage>
</organism>
<proteinExistence type="predicted"/>
<sequence>MTSDGPVPPSGRERPAPGAARPRAVEVGEQLRQVQRQLDTTTRQSDETAGHVAEIADILGRMSPRLDDVEQGVAALGGAVEAAAAGTGAGDADDEALSLTPALRWSQLDRGDKHAAWDALAGFVSEVLNNDYQLTRLELPDCWPVHPRAVRELAWLRTLYISSSAVGVRPELVAEWHVRWLPAAITNLAVAIDRRECAPGKHRVTEEERRRYDDAVQEAGSATGQHPPALTTEREADRPRYFPDRFPPLRGHDSSYGARPTRVALLDAETPAPPSRPEYWWEYFLDARMADIGEDAAST</sequence>
<feature type="region of interest" description="Disordered" evidence="1">
    <location>
        <begin position="1"/>
        <end position="25"/>
    </location>
</feature>
<dbReference type="Proteomes" id="UP001501414">
    <property type="component" value="Unassembled WGS sequence"/>
</dbReference>
<dbReference type="EMBL" id="BAAAJK010000008">
    <property type="protein sequence ID" value="GAA1388474.1"/>
    <property type="molecule type" value="Genomic_DNA"/>
</dbReference>
<keyword evidence="3" id="KW-1185">Reference proteome</keyword>
<dbReference type="RefSeq" id="WP_344021903.1">
    <property type="nucleotide sequence ID" value="NZ_BAAAJK010000008.1"/>
</dbReference>
<reference evidence="3" key="1">
    <citation type="journal article" date="2019" name="Int. J. Syst. Evol. Microbiol.">
        <title>The Global Catalogue of Microorganisms (GCM) 10K type strain sequencing project: providing services to taxonomists for standard genome sequencing and annotation.</title>
        <authorList>
            <consortium name="The Broad Institute Genomics Platform"/>
            <consortium name="The Broad Institute Genome Sequencing Center for Infectious Disease"/>
            <person name="Wu L."/>
            <person name="Ma J."/>
        </authorList>
    </citation>
    <scope>NUCLEOTIDE SEQUENCE [LARGE SCALE GENOMIC DNA]</scope>
    <source>
        <strain evidence="3">JCM 11896</strain>
    </source>
</reference>
<gene>
    <name evidence="2" type="ORF">GCM10009613_25870</name>
</gene>
<protein>
    <recommendedName>
        <fullName evidence="4">DUF4913 domain-containing protein</fullName>
    </recommendedName>
</protein>
<feature type="region of interest" description="Disordered" evidence="1">
    <location>
        <begin position="202"/>
        <end position="245"/>
    </location>
</feature>
<accession>A0ABP4IE20</accession>
<name>A0ABP4IE20_9PSEU</name>
<evidence type="ECO:0008006" key="4">
    <source>
        <dbReference type="Google" id="ProtNLM"/>
    </source>
</evidence>
<feature type="compositionally biased region" description="Basic and acidic residues" evidence="1">
    <location>
        <begin position="232"/>
        <end position="243"/>
    </location>
</feature>
<evidence type="ECO:0000313" key="3">
    <source>
        <dbReference type="Proteomes" id="UP001501414"/>
    </source>
</evidence>
<feature type="compositionally biased region" description="Basic and acidic residues" evidence="1">
    <location>
        <begin position="202"/>
        <end position="214"/>
    </location>
</feature>
<feature type="compositionally biased region" description="Low complexity" evidence="1">
    <location>
        <begin position="16"/>
        <end position="25"/>
    </location>
</feature>
<evidence type="ECO:0000256" key="1">
    <source>
        <dbReference type="SAM" id="MobiDB-lite"/>
    </source>
</evidence>